<dbReference type="CDD" id="cd15482">
    <property type="entry name" value="Sialidase_non-viral"/>
    <property type="match status" value="1"/>
</dbReference>
<reference evidence="2 3" key="1">
    <citation type="submission" date="2023-07" db="EMBL/GenBank/DDBJ databases">
        <title>Genomic Encyclopedia of Type Strains, Phase IV (KMG-IV): sequencing the most valuable type-strain genomes for metagenomic binning, comparative biology and taxonomic classification.</title>
        <authorList>
            <person name="Goeker M."/>
        </authorList>
    </citation>
    <scope>NUCLEOTIDE SEQUENCE [LARGE SCALE GENOMIC DNA]</scope>
    <source>
        <strain evidence="2 3">DSM 9768</strain>
    </source>
</reference>
<evidence type="ECO:0000313" key="3">
    <source>
        <dbReference type="Proteomes" id="UP001230005"/>
    </source>
</evidence>
<accession>A0ABT9ZY78</accession>
<dbReference type="SUPFAM" id="SSF110296">
    <property type="entry name" value="Oligoxyloglucan reducing end-specific cellobiohydrolase"/>
    <property type="match status" value="1"/>
</dbReference>
<keyword evidence="1" id="KW-0732">Signal</keyword>
<feature type="signal peptide" evidence="1">
    <location>
        <begin position="1"/>
        <end position="21"/>
    </location>
</feature>
<dbReference type="PROSITE" id="PS51257">
    <property type="entry name" value="PROKAR_LIPOPROTEIN"/>
    <property type="match status" value="1"/>
</dbReference>
<dbReference type="NCBIfam" id="NF045728">
    <property type="entry name" value="glycosyl_F510_1955"/>
    <property type="match status" value="1"/>
</dbReference>
<dbReference type="InterPro" id="IPR054817">
    <property type="entry name" value="Glycosyl_F510_1955-like"/>
</dbReference>
<dbReference type="Gene3D" id="2.130.10.10">
    <property type="entry name" value="YVTN repeat-like/Quinoprotein amine dehydrogenase"/>
    <property type="match status" value="1"/>
</dbReference>
<dbReference type="RefSeq" id="WP_307327962.1">
    <property type="nucleotide sequence ID" value="NZ_JAUSUG010000015.1"/>
</dbReference>
<sequence>MVRKYSTMILFIILITLSACSQGNNEVDSFTHVHGLSYDLSEPHDLYLGTHYGVFSIDSDLNWVWKGTEETRHDLMGFTFIEEGRMISSGHPNAQSDLMDPVGIIISEDKGETWEPIALHGEVDFHVLEVNASESGIIYGLDAGGKGLHLSQDSGYNWDLVISDIPINYGNTFSIVSDPISPNRLLAGTQYGIFKSEDSGETWELIQDSSTIFSAKGAYGQSGTVVAYFLGEDEGLMITEDFGQSWLPLNLQLIDDAVVHIAIHPVKEGTFSVGTVEEDIYQTIDNGANWIKIADSGVPITD</sequence>
<dbReference type="InterPro" id="IPR015943">
    <property type="entry name" value="WD40/YVTN_repeat-like_dom_sf"/>
</dbReference>
<organism evidence="2 3">
    <name type="scientific">Evansella vedderi</name>
    <dbReference type="NCBI Taxonomy" id="38282"/>
    <lineage>
        <taxon>Bacteria</taxon>
        <taxon>Bacillati</taxon>
        <taxon>Bacillota</taxon>
        <taxon>Bacilli</taxon>
        <taxon>Bacillales</taxon>
        <taxon>Bacillaceae</taxon>
        <taxon>Evansella</taxon>
    </lineage>
</organism>
<gene>
    <name evidence="2" type="ORF">J2S74_003619</name>
</gene>
<proteinExistence type="predicted"/>
<comment type="caution">
    <text evidence="2">The sequence shown here is derived from an EMBL/GenBank/DDBJ whole genome shotgun (WGS) entry which is preliminary data.</text>
</comment>
<dbReference type="Proteomes" id="UP001230005">
    <property type="component" value="Unassembled WGS sequence"/>
</dbReference>
<keyword evidence="3" id="KW-1185">Reference proteome</keyword>
<evidence type="ECO:0000313" key="2">
    <source>
        <dbReference type="EMBL" id="MDQ0256201.1"/>
    </source>
</evidence>
<name>A0ABT9ZY78_9BACI</name>
<protein>
    <submittedName>
        <fullName evidence="2">Photosystem II stability/assembly factor-like uncharacterized protein</fullName>
    </submittedName>
</protein>
<dbReference type="EMBL" id="JAUSUG010000015">
    <property type="protein sequence ID" value="MDQ0256201.1"/>
    <property type="molecule type" value="Genomic_DNA"/>
</dbReference>
<evidence type="ECO:0000256" key="1">
    <source>
        <dbReference type="SAM" id="SignalP"/>
    </source>
</evidence>
<feature type="chain" id="PRO_5046313835" evidence="1">
    <location>
        <begin position="22"/>
        <end position="302"/>
    </location>
</feature>